<name>A0ABX1JHA1_9PSEU</name>
<comment type="caution">
    <text evidence="1">The sequence shown here is derived from an EMBL/GenBank/DDBJ whole genome shotgun (WGS) entry which is preliminary data.</text>
</comment>
<sequence>MIDYENADNDCVREFAALLDDVAPMRVAWLLGAATIRSELSWHRARQMENGAPGR</sequence>
<dbReference type="RefSeq" id="WP_168523706.1">
    <property type="nucleotide sequence ID" value="NZ_JAAXLS010000082.1"/>
</dbReference>
<organism evidence="1 2">
    <name type="scientific">Amycolatopsis acididurans</name>
    <dbReference type="NCBI Taxonomy" id="2724524"/>
    <lineage>
        <taxon>Bacteria</taxon>
        <taxon>Bacillati</taxon>
        <taxon>Actinomycetota</taxon>
        <taxon>Actinomycetes</taxon>
        <taxon>Pseudonocardiales</taxon>
        <taxon>Pseudonocardiaceae</taxon>
        <taxon>Amycolatopsis</taxon>
    </lineage>
</organism>
<accession>A0ABX1JHA1</accession>
<protein>
    <submittedName>
        <fullName evidence="1">Uncharacterized protein</fullName>
    </submittedName>
</protein>
<evidence type="ECO:0000313" key="2">
    <source>
        <dbReference type="Proteomes" id="UP000715441"/>
    </source>
</evidence>
<keyword evidence="2" id="KW-1185">Reference proteome</keyword>
<dbReference type="Proteomes" id="UP000715441">
    <property type="component" value="Unassembled WGS sequence"/>
</dbReference>
<gene>
    <name evidence="1" type="ORF">HFP15_40675</name>
</gene>
<evidence type="ECO:0000313" key="1">
    <source>
        <dbReference type="EMBL" id="NKQ59175.1"/>
    </source>
</evidence>
<proteinExistence type="predicted"/>
<dbReference type="EMBL" id="JAAXLS010000082">
    <property type="protein sequence ID" value="NKQ59175.1"/>
    <property type="molecule type" value="Genomic_DNA"/>
</dbReference>
<reference evidence="1 2" key="1">
    <citation type="submission" date="2020-04" db="EMBL/GenBank/DDBJ databases">
        <title>Novel species.</title>
        <authorList>
            <person name="Teo W.F.A."/>
            <person name="Lipun K."/>
            <person name="Srisuk N."/>
            <person name="Duangmal K."/>
        </authorList>
    </citation>
    <scope>NUCLEOTIDE SEQUENCE [LARGE SCALE GENOMIC DNA]</scope>
    <source>
        <strain evidence="1 2">K13G38</strain>
    </source>
</reference>